<reference evidence="1 2" key="1">
    <citation type="submission" date="2019-03" db="EMBL/GenBank/DDBJ databases">
        <title>Ramlibacter sp. 18x22-1, whole genome shotgun sequence.</title>
        <authorList>
            <person name="Zhang X."/>
            <person name="Feng G."/>
            <person name="Zhu H."/>
        </authorList>
    </citation>
    <scope>NUCLEOTIDE SEQUENCE [LARGE SCALE GENOMIC DNA]</scope>
    <source>
        <strain evidence="1 2">18x22-1</strain>
    </source>
</reference>
<organism evidence="1 2">
    <name type="scientific">Ramlibacter humi</name>
    <dbReference type="NCBI Taxonomy" id="2530451"/>
    <lineage>
        <taxon>Bacteria</taxon>
        <taxon>Pseudomonadati</taxon>
        <taxon>Pseudomonadota</taxon>
        <taxon>Betaproteobacteria</taxon>
        <taxon>Burkholderiales</taxon>
        <taxon>Comamonadaceae</taxon>
        <taxon>Ramlibacter</taxon>
    </lineage>
</organism>
<gene>
    <name evidence="1" type="ORF">EZ216_18340</name>
</gene>
<evidence type="ECO:0000313" key="1">
    <source>
        <dbReference type="EMBL" id="TFY97685.1"/>
    </source>
</evidence>
<comment type="caution">
    <text evidence="1">The sequence shown here is derived from an EMBL/GenBank/DDBJ whole genome shotgun (WGS) entry which is preliminary data.</text>
</comment>
<sequence>MQTSPAAALPSLHEASRALWLATLSLMAAFMQTQAPAHRCLMARRIARNFDTLGEQECFSQDCRQRFARLGTRWHRRADSLQGRGPGTFFARVQRTLGLR</sequence>
<dbReference type="EMBL" id="SMLK01000007">
    <property type="protein sequence ID" value="TFY97685.1"/>
    <property type="molecule type" value="Genomic_DNA"/>
</dbReference>
<keyword evidence="2" id="KW-1185">Reference proteome</keyword>
<protein>
    <submittedName>
        <fullName evidence="1">Uncharacterized protein</fullName>
    </submittedName>
</protein>
<proteinExistence type="predicted"/>
<dbReference type="Proteomes" id="UP000297839">
    <property type="component" value="Unassembled WGS sequence"/>
</dbReference>
<name>A0A4Z0BED4_9BURK</name>
<dbReference type="OrthoDB" id="8913486at2"/>
<accession>A0A4Z0BED4</accession>
<dbReference type="RefSeq" id="WP_135251237.1">
    <property type="nucleotide sequence ID" value="NZ_SMLK01000007.1"/>
</dbReference>
<evidence type="ECO:0000313" key="2">
    <source>
        <dbReference type="Proteomes" id="UP000297839"/>
    </source>
</evidence>
<dbReference type="AlphaFoldDB" id="A0A4Z0BED4"/>